<sequence length="82" mass="9048">MSKDELNSEPHHGHIRNLANRLARHHEQVESQRQEAELDHAIGAAAFDLGADIGHPTATDDPLGYDVDRDLGIEKEPPNLHG</sequence>
<feature type="region of interest" description="Disordered" evidence="1">
    <location>
        <begin position="53"/>
        <end position="82"/>
    </location>
</feature>
<gene>
    <name evidence="2" type="ORF">SAMN02787118_105319</name>
</gene>
<dbReference type="OrthoDB" id="4295121at2"/>
<name>A0A1I2HTZ2_9ACTN</name>
<dbReference type="RefSeq" id="WP_075028120.1">
    <property type="nucleotide sequence ID" value="NZ_FONR01000005.1"/>
</dbReference>
<accession>A0A1I2HTZ2</accession>
<evidence type="ECO:0000256" key="1">
    <source>
        <dbReference type="SAM" id="MobiDB-lite"/>
    </source>
</evidence>
<protein>
    <submittedName>
        <fullName evidence="2">Uncharacterized protein</fullName>
    </submittedName>
</protein>
<dbReference type="AlphaFoldDB" id="A0A1I2HTZ2"/>
<evidence type="ECO:0000313" key="3">
    <source>
        <dbReference type="Proteomes" id="UP000181942"/>
    </source>
</evidence>
<dbReference type="EMBL" id="FONR01000005">
    <property type="protein sequence ID" value="SFF31901.1"/>
    <property type="molecule type" value="Genomic_DNA"/>
</dbReference>
<organism evidence="2 3">
    <name type="scientific">Streptomyces mirabilis</name>
    <dbReference type="NCBI Taxonomy" id="68239"/>
    <lineage>
        <taxon>Bacteria</taxon>
        <taxon>Bacillati</taxon>
        <taxon>Actinomycetota</taxon>
        <taxon>Actinomycetes</taxon>
        <taxon>Kitasatosporales</taxon>
        <taxon>Streptomycetaceae</taxon>
        <taxon>Streptomyces</taxon>
    </lineage>
</organism>
<evidence type="ECO:0000313" key="2">
    <source>
        <dbReference type="EMBL" id="SFF31901.1"/>
    </source>
</evidence>
<reference evidence="2 3" key="1">
    <citation type="submission" date="2016-10" db="EMBL/GenBank/DDBJ databases">
        <authorList>
            <person name="de Groot N.N."/>
        </authorList>
    </citation>
    <scope>NUCLEOTIDE SEQUENCE [LARGE SCALE GENOMIC DNA]</scope>
    <source>
        <strain evidence="2 3">OK461</strain>
    </source>
</reference>
<feature type="compositionally biased region" description="Basic and acidic residues" evidence="1">
    <location>
        <begin position="66"/>
        <end position="82"/>
    </location>
</feature>
<dbReference type="Proteomes" id="UP000181942">
    <property type="component" value="Unassembled WGS sequence"/>
</dbReference>
<proteinExistence type="predicted"/>